<dbReference type="GO" id="GO:0046872">
    <property type="term" value="F:metal ion binding"/>
    <property type="evidence" value="ECO:0007669"/>
    <property type="project" value="UniProtKB-KW"/>
</dbReference>
<evidence type="ECO:0000259" key="4">
    <source>
        <dbReference type="Pfam" id="PF02678"/>
    </source>
</evidence>
<dbReference type="Proteomes" id="UP000514752">
    <property type="component" value="Chromosome"/>
</dbReference>
<feature type="binding site" evidence="2">
    <location>
        <position position="104"/>
    </location>
    <ligand>
        <name>Fe cation</name>
        <dbReference type="ChEBI" id="CHEBI:24875"/>
    </ligand>
</feature>
<dbReference type="SUPFAM" id="SSF51182">
    <property type="entry name" value="RmlC-like cupins"/>
    <property type="match status" value="1"/>
</dbReference>
<feature type="binding site" evidence="2">
    <location>
        <position position="106"/>
    </location>
    <ligand>
        <name>Fe cation</name>
        <dbReference type="ChEBI" id="CHEBI:24875"/>
    </ligand>
</feature>
<evidence type="ECO:0000256" key="2">
    <source>
        <dbReference type="PIRSR" id="PIRSR006232-1"/>
    </source>
</evidence>
<dbReference type="KEGG" id="nsg:H3L94_01180"/>
<dbReference type="Pfam" id="PF05726">
    <property type="entry name" value="Pirin_C"/>
    <property type="match status" value="1"/>
</dbReference>
<dbReference type="Gene3D" id="2.60.120.10">
    <property type="entry name" value="Jelly Rolls"/>
    <property type="match status" value="1"/>
</dbReference>
<evidence type="ECO:0000256" key="3">
    <source>
        <dbReference type="RuleBase" id="RU003457"/>
    </source>
</evidence>
<dbReference type="PANTHER" id="PTHR13903">
    <property type="entry name" value="PIRIN-RELATED"/>
    <property type="match status" value="1"/>
</dbReference>
<keyword evidence="2" id="KW-0479">Metal-binding</keyword>
<comment type="similarity">
    <text evidence="1 3">Belongs to the pirin family.</text>
</comment>
<dbReference type="CDD" id="cd02909">
    <property type="entry name" value="cupin_pirin_N"/>
    <property type="match status" value="1"/>
</dbReference>
<proteinExistence type="inferred from homology"/>
<evidence type="ECO:0000256" key="1">
    <source>
        <dbReference type="ARBA" id="ARBA00008416"/>
    </source>
</evidence>
<evidence type="ECO:0000259" key="5">
    <source>
        <dbReference type="Pfam" id="PF05726"/>
    </source>
</evidence>
<evidence type="ECO:0000313" key="6">
    <source>
        <dbReference type="EMBL" id="QMT40708.1"/>
    </source>
</evidence>
<dbReference type="EMBL" id="CP059567">
    <property type="protein sequence ID" value="QMT40708.1"/>
    <property type="molecule type" value="Genomic_DNA"/>
</dbReference>
<reference evidence="6 7" key="1">
    <citation type="submission" date="2020-07" db="EMBL/GenBank/DDBJ databases">
        <title>Genomic diversity of species in the Neisseriaceae family.</title>
        <authorList>
            <person name="Vincent A.T."/>
            <person name="Bernet E."/>
            <person name="Veyrier F.J."/>
        </authorList>
    </citation>
    <scope>NUCLEOTIDE SEQUENCE [LARGE SCALE GENOMIC DNA]</scope>
    <source>
        <strain evidence="6 7">DSM 22244</strain>
    </source>
</reference>
<feature type="domain" description="Pirin N-terminal" evidence="4">
    <location>
        <begin position="20"/>
        <end position="122"/>
    </location>
</feature>
<dbReference type="AlphaFoldDB" id="A0A7D7S826"/>
<feature type="domain" description="Pirin C-terminal" evidence="5">
    <location>
        <begin position="173"/>
        <end position="271"/>
    </location>
</feature>
<dbReference type="InterPro" id="IPR011051">
    <property type="entry name" value="RmlC_Cupin_sf"/>
</dbReference>
<dbReference type="InterPro" id="IPR014710">
    <property type="entry name" value="RmlC-like_jellyroll"/>
</dbReference>
<dbReference type="PIRSF" id="PIRSF006232">
    <property type="entry name" value="Pirin"/>
    <property type="match status" value="1"/>
</dbReference>
<feature type="binding site" evidence="2">
    <location>
        <position position="58"/>
    </location>
    <ligand>
        <name>Fe cation</name>
        <dbReference type="ChEBI" id="CHEBI:24875"/>
    </ligand>
</feature>
<comment type="cofactor">
    <cofactor evidence="2">
        <name>Fe cation</name>
        <dbReference type="ChEBI" id="CHEBI:24875"/>
    </cofactor>
    <text evidence="2">Binds 1 Fe cation per subunit.</text>
</comment>
<accession>A0A7D7S826</accession>
<protein>
    <submittedName>
        <fullName evidence="6">Pirin family protein</fullName>
    </submittedName>
</protein>
<gene>
    <name evidence="6" type="ORF">H3L94_01180</name>
</gene>
<feature type="binding site" evidence="2">
    <location>
        <position position="56"/>
    </location>
    <ligand>
        <name>Fe cation</name>
        <dbReference type="ChEBI" id="CHEBI:24875"/>
    </ligand>
</feature>
<dbReference type="Pfam" id="PF02678">
    <property type="entry name" value="Pirin"/>
    <property type="match status" value="1"/>
</dbReference>
<dbReference type="InterPro" id="IPR008778">
    <property type="entry name" value="Pirin_C_dom"/>
</dbReference>
<dbReference type="InterPro" id="IPR012093">
    <property type="entry name" value="Pirin"/>
</dbReference>
<name>A0A7D7S826_9NEIS</name>
<evidence type="ECO:0000313" key="7">
    <source>
        <dbReference type="Proteomes" id="UP000514752"/>
    </source>
</evidence>
<dbReference type="RefSeq" id="WP_182122334.1">
    <property type="nucleotide sequence ID" value="NZ_CP059567.1"/>
</dbReference>
<keyword evidence="2" id="KW-0408">Iron</keyword>
<dbReference type="InterPro" id="IPR003829">
    <property type="entry name" value="Pirin_N_dom"/>
</dbReference>
<organism evidence="6 7">
    <name type="scientific">Neisseria shayeganii</name>
    <dbReference type="NCBI Taxonomy" id="607712"/>
    <lineage>
        <taxon>Bacteria</taxon>
        <taxon>Pseudomonadati</taxon>
        <taxon>Pseudomonadota</taxon>
        <taxon>Betaproteobacteria</taxon>
        <taxon>Neisseriales</taxon>
        <taxon>Neisseriaceae</taxon>
        <taxon>Neisseria</taxon>
    </lineage>
</organism>
<dbReference type="PANTHER" id="PTHR13903:SF8">
    <property type="entry name" value="PIRIN"/>
    <property type="match status" value="1"/>
</dbReference>
<sequence length="300" mass="32953">MIVQKLLAKKQDVGGLFVTRLIPQGGRRTIGAWCFLDHIGPATFETGSKGMQVGAHPHTNLQTFTWMLAGEIWHQDSLGFRQLIRPKQVNLMTAGTGDERGIAHTEQTPEGVGEIHAVQLWIALPMNKVIEPDFQHYPELPEWEEDGVRYLLTTGSYQGRTAPTTQHSPLLGVDIRCAHAAALDIPAEKSWEYGVLVLAGKAVIGGETFGPDELAFIAADQAERFRIEAEAGSHLLLLGGEPLPHSTVMWWNFVADSREALCRAVADWNAGSPRFGREIDLAGTPLKRLPAPEVPEGFKQ</sequence>